<protein>
    <submittedName>
        <fullName evidence="1">Uncharacterized protein</fullName>
    </submittedName>
</protein>
<dbReference type="OrthoDB" id="1440633at2"/>
<organism evidence="1 2">
    <name type="scientific">Anatilimnocola aggregata</name>
    <dbReference type="NCBI Taxonomy" id="2528021"/>
    <lineage>
        <taxon>Bacteria</taxon>
        <taxon>Pseudomonadati</taxon>
        <taxon>Planctomycetota</taxon>
        <taxon>Planctomycetia</taxon>
        <taxon>Pirellulales</taxon>
        <taxon>Pirellulaceae</taxon>
        <taxon>Anatilimnocola</taxon>
    </lineage>
</organism>
<accession>A0A517Y7R7</accession>
<dbReference type="Proteomes" id="UP000315017">
    <property type="component" value="Chromosome"/>
</dbReference>
<name>A0A517Y7R7_9BACT</name>
<reference evidence="1 2" key="1">
    <citation type="submission" date="2019-02" db="EMBL/GenBank/DDBJ databases">
        <title>Deep-cultivation of Planctomycetes and their phenomic and genomic characterization uncovers novel biology.</title>
        <authorList>
            <person name="Wiegand S."/>
            <person name="Jogler M."/>
            <person name="Boedeker C."/>
            <person name="Pinto D."/>
            <person name="Vollmers J."/>
            <person name="Rivas-Marin E."/>
            <person name="Kohn T."/>
            <person name="Peeters S.H."/>
            <person name="Heuer A."/>
            <person name="Rast P."/>
            <person name="Oberbeckmann S."/>
            <person name="Bunk B."/>
            <person name="Jeske O."/>
            <person name="Meyerdierks A."/>
            <person name="Storesund J.E."/>
            <person name="Kallscheuer N."/>
            <person name="Luecker S."/>
            <person name="Lage O.M."/>
            <person name="Pohl T."/>
            <person name="Merkel B.J."/>
            <person name="Hornburger P."/>
            <person name="Mueller R.-W."/>
            <person name="Bruemmer F."/>
            <person name="Labrenz M."/>
            <person name="Spormann A.M."/>
            <person name="Op den Camp H."/>
            <person name="Overmann J."/>
            <person name="Amann R."/>
            <person name="Jetten M.S.M."/>
            <person name="Mascher T."/>
            <person name="Medema M.H."/>
            <person name="Devos D.P."/>
            <person name="Kaster A.-K."/>
            <person name="Ovreas L."/>
            <person name="Rohde M."/>
            <person name="Galperin M.Y."/>
            <person name="Jogler C."/>
        </authorList>
    </citation>
    <scope>NUCLEOTIDE SEQUENCE [LARGE SCALE GENOMIC DNA]</scope>
    <source>
        <strain evidence="1 2">ETA_A8</strain>
    </source>
</reference>
<dbReference type="RefSeq" id="WP_145086577.1">
    <property type="nucleotide sequence ID" value="NZ_CP036274.1"/>
</dbReference>
<dbReference type="EMBL" id="CP036274">
    <property type="protein sequence ID" value="QDU26279.1"/>
    <property type="molecule type" value="Genomic_DNA"/>
</dbReference>
<dbReference type="AlphaFoldDB" id="A0A517Y7R7"/>
<dbReference type="KEGG" id="aagg:ETAA8_13560"/>
<sequence length="180" mass="20592">MNATELATKKRMMFIKGEDFNFLTYNVLIVLDAFKCHSESVTFEGHQKLSYLIDLVSSPGLAQIIDRYHRLGSRLNKRDIHSLSVAYANGASRKHFVARVIHSLATRGLISVRQGKQSVGLDLWLNLESIPATFLSSELYTPERDNIVLLRKCSSRLRTLTFDTFIEKFFGEQGVRLWHT</sequence>
<evidence type="ECO:0000313" key="1">
    <source>
        <dbReference type="EMBL" id="QDU26279.1"/>
    </source>
</evidence>
<proteinExistence type="predicted"/>
<evidence type="ECO:0000313" key="2">
    <source>
        <dbReference type="Proteomes" id="UP000315017"/>
    </source>
</evidence>
<keyword evidence="2" id="KW-1185">Reference proteome</keyword>
<gene>
    <name evidence="1" type="ORF">ETAA8_13560</name>
</gene>